<evidence type="ECO:0000256" key="5">
    <source>
        <dbReference type="ARBA" id="ARBA00022695"/>
    </source>
</evidence>
<evidence type="ECO:0000259" key="10">
    <source>
        <dbReference type="PROSITE" id="PS50126"/>
    </source>
</evidence>
<dbReference type="GO" id="GO:0006402">
    <property type="term" value="P:mRNA catabolic process"/>
    <property type="evidence" value="ECO:0007669"/>
    <property type="project" value="UniProtKB-UniRule"/>
</dbReference>
<evidence type="ECO:0000313" key="11">
    <source>
        <dbReference type="EMBL" id="SKC74056.1"/>
    </source>
</evidence>
<dbReference type="FunFam" id="2.40.50.140:FF:000023">
    <property type="entry name" value="Polyribonucleotide nucleotidyltransferase"/>
    <property type="match status" value="1"/>
</dbReference>
<sequence>MVKVFEMELAGRTLKAEIGKVAEQANGAVLLSYGETVVLVTATASDKPREGIDFFPLSVDLEERQYSVGKIPGGFIKREGKPTEKAVLTSRLIDRPIRPLFPKGYRNDVQVIATVLSVDQDCTPDMVAMIGSSIALSISDIPFDGPTGAVTIGLVDGEFVVNPTASERDITTMNLVVSGTKDAIMMVEAGGEEIPESVMLEGIMLAHEKIKDIIKFVEKIVLEVGKEKQEVELFEPDENIDREVREYAMEKMKNAIQTEEKLQRNENMENVKEEVVNKFIEEYPENEKDIQASLTTIIKELVREMIIKEGIRPDNRKTEEIRPITCEVGLLPRTHGSGLFTRGQTQALTIATLGALGDAQVLDGLGLEETKRYMHHYNFPPYCVGDTRFLRGPGRREIGHGALAERALEPVIPSEEEFPYAIRLVSEVLSSNGSSSQASVCGSTLALLDAGVPIKAPVAGIAMGLIKEENDVAILSDIQGMEDFLGDMDFKVAGTKEGITAIQMDIKIHGIDREILERALEQARKGRLFILDKMNTAISEPRSEMSKYAPRVIKTKVDPEKIRDIIGPGGKTINKIIAETEVKIDIEDNGEVFVTANNREQGEKALRIIEEIVKEVEVGEIYVGKIVRITNFGAFVEVLPGKEGLVHISQMAKERIGKVEDLFKVGDEIVVKVTEIDKQGRINLSRKAALAANEKKDKKA</sequence>
<dbReference type="InterPro" id="IPR027408">
    <property type="entry name" value="PNPase/RNase_PH_dom_sf"/>
</dbReference>
<dbReference type="SUPFAM" id="SSF54791">
    <property type="entry name" value="Eukaryotic type KH-domain (KH-domain type I)"/>
    <property type="match status" value="1"/>
</dbReference>
<dbReference type="Pfam" id="PF01138">
    <property type="entry name" value="RNase_PH"/>
    <property type="match status" value="2"/>
</dbReference>
<comment type="subcellular location">
    <subcellularLocation>
        <location evidence="1 9">Cytoplasm</location>
    </subcellularLocation>
</comment>
<dbReference type="PANTHER" id="PTHR11252:SF0">
    <property type="entry name" value="POLYRIBONUCLEOTIDE NUCLEOTIDYLTRANSFERASE 1, MITOCHONDRIAL"/>
    <property type="match status" value="1"/>
</dbReference>
<feature type="domain" description="S1 motif" evidence="10">
    <location>
        <begin position="619"/>
        <end position="687"/>
    </location>
</feature>
<dbReference type="CDD" id="cd11364">
    <property type="entry name" value="RNase_PH_PNPase_2"/>
    <property type="match status" value="1"/>
</dbReference>
<dbReference type="EC" id="2.7.7.8" evidence="9"/>
<dbReference type="NCBIfam" id="NF008805">
    <property type="entry name" value="PRK11824.1"/>
    <property type="match status" value="1"/>
</dbReference>
<dbReference type="NCBIfam" id="TIGR03591">
    <property type="entry name" value="polynuc_phos"/>
    <property type="match status" value="1"/>
</dbReference>
<dbReference type="Pfam" id="PF00575">
    <property type="entry name" value="S1"/>
    <property type="match status" value="1"/>
</dbReference>
<dbReference type="Gene3D" id="2.40.50.140">
    <property type="entry name" value="Nucleic acid-binding proteins"/>
    <property type="match status" value="1"/>
</dbReference>
<dbReference type="GO" id="GO:0003723">
    <property type="term" value="F:RNA binding"/>
    <property type="evidence" value="ECO:0007669"/>
    <property type="project" value="UniProtKB-UniRule"/>
</dbReference>
<proteinExistence type="inferred from homology"/>
<dbReference type="OrthoDB" id="9804305at2"/>
<dbReference type="SUPFAM" id="SSF46915">
    <property type="entry name" value="Polynucleotide phosphorylase/guanosine pentaphosphate synthase (PNPase/GPSI), domain 3"/>
    <property type="match status" value="1"/>
</dbReference>
<keyword evidence="8 9" id="KW-0694">RNA-binding</keyword>
<dbReference type="AlphaFoldDB" id="A0A1T5LDD9"/>
<dbReference type="GO" id="GO:0004654">
    <property type="term" value="F:polyribonucleotide nucleotidyltransferase activity"/>
    <property type="evidence" value="ECO:0007669"/>
    <property type="project" value="UniProtKB-UniRule"/>
</dbReference>
<comment type="cofactor">
    <cofactor evidence="9">
        <name>Mg(2+)</name>
        <dbReference type="ChEBI" id="CHEBI:18420"/>
    </cofactor>
</comment>
<evidence type="ECO:0000256" key="9">
    <source>
        <dbReference type="HAMAP-Rule" id="MF_01595"/>
    </source>
</evidence>
<dbReference type="SMART" id="SM00322">
    <property type="entry name" value="KH"/>
    <property type="match status" value="1"/>
</dbReference>
<dbReference type="HAMAP" id="MF_01595">
    <property type="entry name" value="PNPase"/>
    <property type="match status" value="1"/>
</dbReference>
<dbReference type="STRING" id="36842.SAMN02194393_02807"/>
<dbReference type="SUPFAM" id="SSF54211">
    <property type="entry name" value="Ribosomal protein S5 domain 2-like"/>
    <property type="match status" value="2"/>
</dbReference>
<dbReference type="InterPro" id="IPR015848">
    <property type="entry name" value="PNPase_PH_RNA-bd_bac/org-type"/>
</dbReference>
<dbReference type="InterPro" id="IPR004088">
    <property type="entry name" value="KH_dom_type_1"/>
</dbReference>
<dbReference type="SMART" id="SM00316">
    <property type="entry name" value="S1"/>
    <property type="match status" value="1"/>
</dbReference>
<dbReference type="Pfam" id="PF03726">
    <property type="entry name" value="PNPase"/>
    <property type="match status" value="1"/>
</dbReference>
<dbReference type="InterPro" id="IPR036456">
    <property type="entry name" value="PNPase_PH_RNA-bd_sf"/>
</dbReference>
<reference evidence="11 12" key="1">
    <citation type="submission" date="2017-02" db="EMBL/GenBank/DDBJ databases">
        <authorList>
            <person name="Peterson S.W."/>
        </authorList>
    </citation>
    <scope>NUCLEOTIDE SEQUENCE [LARGE SCALE GENOMIC DNA]</scope>
    <source>
        <strain evidence="11 12">M1</strain>
    </source>
</reference>
<evidence type="ECO:0000256" key="4">
    <source>
        <dbReference type="ARBA" id="ARBA00022679"/>
    </source>
</evidence>
<dbReference type="Proteomes" id="UP000190285">
    <property type="component" value="Unassembled WGS sequence"/>
</dbReference>
<dbReference type="SUPFAM" id="SSF55666">
    <property type="entry name" value="Ribonuclease PH domain 2-like"/>
    <property type="match status" value="2"/>
</dbReference>
<dbReference type="Gene3D" id="3.30.230.70">
    <property type="entry name" value="GHMP Kinase, N-terminal domain"/>
    <property type="match status" value="2"/>
</dbReference>
<dbReference type="PANTHER" id="PTHR11252">
    <property type="entry name" value="POLYRIBONUCLEOTIDE NUCLEOTIDYLTRANSFERASE"/>
    <property type="match status" value="1"/>
</dbReference>
<feature type="binding site" evidence="9">
    <location>
        <position position="489"/>
    </location>
    <ligand>
        <name>Mg(2+)</name>
        <dbReference type="ChEBI" id="CHEBI:18420"/>
    </ligand>
</feature>
<evidence type="ECO:0000256" key="2">
    <source>
        <dbReference type="ARBA" id="ARBA00007404"/>
    </source>
</evidence>
<dbReference type="InterPro" id="IPR003029">
    <property type="entry name" value="S1_domain"/>
</dbReference>
<dbReference type="Pfam" id="PF03725">
    <property type="entry name" value="RNase_PH_C"/>
    <property type="match status" value="2"/>
</dbReference>
<dbReference type="CDD" id="cd04472">
    <property type="entry name" value="S1_PNPase"/>
    <property type="match status" value="1"/>
</dbReference>
<keyword evidence="4 9" id="KW-0808">Transferase</keyword>
<dbReference type="InterPro" id="IPR012340">
    <property type="entry name" value="NA-bd_OB-fold"/>
</dbReference>
<evidence type="ECO:0000313" key="12">
    <source>
        <dbReference type="Proteomes" id="UP000190285"/>
    </source>
</evidence>
<dbReference type="GO" id="GO:0000175">
    <property type="term" value="F:3'-5'-RNA exonuclease activity"/>
    <property type="evidence" value="ECO:0007669"/>
    <property type="project" value="TreeGrafter"/>
</dbReference>
<dbReference type="CDD" id="cd02393">
    <property type="entry name" value="KH-I_PNPase"/>
    <property type="match status" value="1"/>
</dbReference>
<dbReference type="FunFam" id="3.30.230.70:FF:000001">
    <property type="entry name" value="Polyribonucleotide nucleotidyltransferase"/>
    <property type="match status" value="1"/>
</dbReference>
<keyword evidence="12" id="KW-1185">Reference proteome</keyword>
<dbReference type="GO" id="GO:0000287">
    <property type="term" value="F:magnesium ion binding"/>
    <property type="evidence" value="ECO:0007669"/>
    <property type="project" value="UniProtKB-UniRule"/>
</dbReference>
<dbReference type="Gene3D" id="3.30.1370.10">
    <property type="entry name" value="K Homology domain, type 1"/>
    <property type="match status" value="1"/>
</dbReference>
<evidence type="ECO:0000256" key="7">
    <source>
        <dbReference type="ARBA" id="ARBA00022842"/>
    </source>
</evidence>
<keyword evidence="6 9" id="KW-0479">Metal-binding</keyword>
<comment type="similarity">
    <text evidence="2 9">Belongs to the polyribonucleotide nucleotidyltransferase family.</text>
</comment>
<dbReference type="PROSITE" id="PS50084">
    <property type="entry name" value="KH_TYPE_1"/>
    <property type="match status" value="1"/>
</dbReference>
<dbReference type="InterPro" id="IPR012162">
    <property type="entry name" value="PNPase"/>
</dbReference>
<dbReference type="FunFam" id="3.30.1370.10:FF:000001">
    <property type="entry name" value="Polyribonucleotide nucleotidyltransferase"/>
    <property type="match status" value="1"/>
</dbReference>
<dbReference type="PIRSF" id="PIRSF005499">
    <property type="entry name" value="PNPase"/>
    <property type="match status" value="1"/>
</dbReference>
<evidence type="ECO:0000256" key="3">
    <source>
        <dbReference type="ARBA" id="ARBA00022490"/>
    </source>
</evidence>
<dbReference type="InterPro" id="IPR036345">
    <property type="entry name" value="ExoRNase_PH_dom2_sf"/>
</dbReference>
<dbReference type="CDD" id="cd11363">
    <property type="entry name" value="RNase_PH_PNPase_1"/>
    <property type="match status" value="1"/>
</dbReference>
<comment type="function">
    <text evidence="9">Involved in mRNA degradation. Catalyzes the phosphorolysis of single-stranded polyribonucleotides processively in the 3'- to 5'-direction.</text>
</comment>
<organism evidence="11 12">
    <name type="scientific">Maledivibacter halophilus</name>
    <dbReference type="NCBI Taxonomy" id="36842"/>
    <lineage>
        <taxon>Bacteria</taxon>
        <taxon>Bacillati</taxon>
        <taxon>Bacillota</taxon>
        <taxon>Clostridia</taxon>
        <taxon>Peptostreptococcales</taxon>
        <taxon>Caminicellaceae</taxon>
        <taxon>Maledivibacter</taxon>
    </lineage>
</organism>
<name>A0A1T5LDD9_9FIRM</name>
<feature type="binding site" evidence="9">
    <location>
        <position position="483"/>
    </location>
    <ligand>
        <name>Mg(2+)</name>
        <dbReference type="ChEBI" id="CHEBI:18420"/>
    </ligand>
</feature>
<protein>
    <recommendedName>
        <fullName evidence="9">Polyribonucleotide nucleotidyltransferase</fullName>
        <ecNumber evidence="9">2.7.7.8</ecNumber>
    </recommendedName>
    <alternativeName>
        <fullName evidence="9">Polynucleotide phosphorylase</fullName>
        <shortName evidence="9">PNPase</shortName>
    </alternativeName>
</protein>
<dbReference type="InterPro" id="IPR020568">
    <property type="entry name" value="Ribosomal_Su5_D2-typ_SF"/>
</dbReference>
<dbReference type="Pfam" id="PF00013">
    <property type="entry name" value="KH_1"/>
    <property type="match status" value="1"/>
</dbReference>
<keyword evidence="5 9" id="KW-0548">Nucleotidyltransferase</keyword>
<evidence type="ECO:0000256" key="1">
    <source>
        <dbReference type="ARBA" id="ARBA00004496"/>
    </source>
</evidence>
<dbReference type="GO" id="GO:0006396">
    <property type="term" value="P:RNA processing"/>
    <property type="evidence" value="ECO:0007669"/>
    <property type="project" value="InterPro"/>
</dbReference>
<gene>
    <name evidence="9" type="primary">pnp</name>
    <name evidence="11" type="ORF">SAMN02194393_02807</name>
</gene>
<dbReference type="FunFam" id="3.30.230.70:FF:000002">
    <property type="entry name" value="Polyribonucleotide nucleotidyltransferase"/>
    <property type="match status" value="1"/>
</dbReference>
<dbReference type="SUPFAM" id="SSF50249">
    <property type="entry name" value="Nucleic acid-binding proteins"/>
    <property type="match status" value="1"/>
</dbReference>
<keyword evidence="7 9" id="KW-0460">Magnesium</keyword>
<evidence type="ECO:0000256" key="8">
    <source>
        <dbReference type="ARBA" id="ARBA00022884"/>
    </source>
</evidence>
<dbReference type="InterPro" id="IPR004087">
    <property type="entry name" value="KH_dom"/>
</dbReference>
<dbReference type="RefSeq" id="WP_079492395.1">
    <property type="nucleotide sequence ID" value="NZ_FUZT01000006.1"/>
</dbReference>
<dbReference type="GO" id="GO:0005829">
    <property type="term" value="C:cytosol"/>
    <property type="evidence" value="ECO:0007669"/>
    <property type="project" value="UniProtKB-ARBA"/>
</dbReference>
<dbReference type="InterPro" id="IPR015847">
    <property type="entry name" value="ExoRNase_PH_dom2"/>
</dbReference>
<dbReference type="EMBL" id="FUZT01000006">
    <property type="protein sequence ID" value="SKC74056.1"/>
    <property type="molecule type" value="Genomic_DNA"/>
</dbReference>
<dbReference type="PROSITE" id="PS50126">
    <property type="entry name" value="S1"/>
    <property type="match status" value="1"/>
</dbReference>
<keyword evidence="3 9" id="KW-0963">Cytoplasm</keyword>
<accession>A0A1T5LDD9</accession>
<evidence type="ECO:0000256" key="6">
    <source>
        <dbReference type="ARBA" id="ARBA00022723"/>
    </source>
</evidence>
<dbReference type="InterPro" id="IPR036612">
    <property type="entry name" value="KH_dom_type_1_sf"/>
</dbReference>
<dbReference type="InterPro" id="IPR001247">
    <property type="entry name" value="ExoRNase_PH_dom1"/>
</dbReference>
<comment type="catalytic activity">
    <reaction evidence="9">
        <text>RNA(n+1) + phosphate = RNA(n) + a ribonucleoside 5'-diphosphate</text>
        <dbReference type="Rhea" id="RHEA:22096"/>
        <dbReference type="Rhea" id="RHEA-COMP:14527"/>
        <dbReference type="Rhea" id="RHEA-COMP:17342"/>
        <dbReference type="ChEBI" id="CHEBI:43474"/>
        <dbReference type="ChEBI" id="CHEBI:57930"/>
        <dbReference type="ChEBI" id="CHEBI:140395"/>
        <dbReference type="EC" id="2.7.7.8"/>
    </reaction>
</comment>